<reference evidence="2 3" key="1">
    <citation type="submission" date="2020-07" db="EMBL/GenBank/DDBJ databases">
        <title>Sequencing the genomes of 1000 actinobacteria strains.</title>
        <authorList>
            <person name="Klenk H.-P."/>
        </authorList>
    </citation>
    <scope>NUCLEOTIDE SEQUENCE [LARGE SCALE GENOMIC DNA]</scope>
    <source>
        <strain evidence="2 3">DSM 42178</strain>
    </source>
</reference>
<dbReference type="SMART" id="SM00530">
    <property type="entry name" value="HTH_XRE"/>
    <property type="match status" value="1"/>
</dbReference>
<sequence>MGRRIAYWRDRRGLTQADLGALLGQSRRWVQALEGGQRQSDPRLSTLLRVAEVLRIPLENLVSDGAFSPRPECTTPAEVESIRAALQRHDVLTGTVTGEDPPTLADLWRRVSYCCEAFQAGHYATLGRTLPNLIVQAQHAVHATAADTVHTAYGILSRVYQLTASVLHKYGEVAAPVAWHAADRALLAAERAGDPVAIGAASRRVAKSLMYQGQAPAAVEFATAAAQRLHSELTDRGALGLSTLGMLYLNAAVASSAQESTSTTRRTTTALVEEAEAVAERQGSDANEDWTSFGPTNVALHRVDVLMRLDDGWSALEAATGIAPSALGGLSRERRALHLITVARAQHQIRRRDDAVNSLLEAERLVPEEVRCRPSTISLVREIYGVTPSPDGRLRALAERCGVLE</sequence>
<dbReference type="SUPFAM" id="SSF47413">
    <property type="entry name" value="lambda repressor-like DNA-binding domains"/>
    <property type="match status" value="1"/>
</dbReference>
<dbReference type="Gene3D" id="1.10.260.40">
    <property type="entry name" value="lambda repressor-like DNA-binding domains"/>
    <property type="match status" value="1"/>
</dbReference>
<protein>
    <submittedName>
        <fullName evidence="2">Transcriptional regulator with XRE-family HTH domain</fullName>
    </submittedName>
</protein>
<dbReference type="Pfam" id="PF01381">
    <property type="entry name" value="HTH_3"/>
    <property type="match status" value="1"/>
</dbReference>
<dbReference type="Proteomes" id="UP000567795">
    <property type="component" value="Unassembled WGS sequence"/>
</dbReference>
<dbReference type="InterPro" id="IPR010982">
    <property type="entry name" value="Lambda_DNA-bd_dom_sf"/>
</dbReference>
<proteinExistence type="predicted"/>
<dbReference type="CDD" id="cd00093">
    <property type="entry name" value="HTH_XRE"/>
    <property type="match status" value="1"/>
</dbReference>
<organism evidence="2 3">
    <name type="scientific">Allostreptomyces psammosilenae</name>
    <dbReference type="NCBI Taxonomy" id="1892865"/>
    <lineage>
        <taxon>Bacteria</taxon>
        <taxon>Bacillati</taxon>
        <taxon>Actinomycetota</taxon>
        <taxon>Actinomycetes</taxon>
        <taxon>Kitasatosporales</taxon>
        <taxon>Streptomycetaceae</taxon>
        <taxon>Allostreptomyces</taxon>
    </lineage>
</organism>
<feature type="domain" description="HTH cro/C1-type" evidence="1">
    <location>
        <begin position="5"/>
        <end position="61"/>
    </location>
</feature>
<name>A0A853A570_9ACTN</name>
<dbReference type="AlphaFoldDB" id="A0A853A570"/>
<dbReference type="PROSITE" id="PS50943">
    <property type="entry name" value="HTH_CROC1"/>
    <property type="match status" value="1"/>
</dbReference>
<dbReference type="EMBL" id="JACBZD010000001">
    <property type="protein sequence ID" value="NYI05658.1"/>
    <property type="molecule type" value="Genomic_DNA"/>
</dbReference>
<evidence type="ECO:0000259" key="1">
    <source>
        <dbReference type="PROSITE" id="PS50943"/>
    </source>
</evidence>
<accession>A0A853A570</accession>
<dbReference type="InterPro" id="IPR001387">
    <property type="entry name" value="Cro/C1-type_HTH"/>
</dbReference>
<dbReference type="RefSeq" id="WP_312892587.1">
    <property type="nucleotide sequence ID" value="NZ_JACBZD010000001.1"/>
</dbReference>
<gene>
    <name evidence="2" type="ORF">FHU37_002601</name>
</gene>
<dbReference type="GO" id="GO:0003677">
    <property type="term" value="F:DNA binding"/>
    <property type="evidence" value="ECO:0007669"/>
    <property type="project" value="InterPro"/>
</dbReference>
<comment type="caution">
    <text evidence="2">The sequence shown here is derived from an EMBL/GenBank/DDBJ whole genome shotgun (WGS) entry which is preliminary data.</text>
</comment>
<keyword evidence="3" id="KW-1185">Reference proteome</keyword>
<evidence type="ECO:0000313" key="3">
    <source>
        <dbReference type="Proteomes" id="UP000567795"/>
    </source>
</evidence>
<evidence type="ECO:0000313" key="2">
    <source>
        <dbReference type="EMBL" id="NYI05658.1"/>
    </source>
</evidence>